<dbReference type="Pfam" id="PF01494">
    <property type="entry name" value="FAD_binding_3"/>
    <property type="match status" value="1"/>
</dbReference>
<organism evidence="4 5">
    <name type="scientific">Cellulomonas aerilata</name>
    <dbReference type="NCBI Taxonomy" id="515326"/>
    <lineage>
        <taxon>Bacteria</taxon>
        <taxon>Bacillati</taxon>
        <taxon>Actinomycetota</taxon>
        <taxon>Actinomycetes</taxon>
        <taxon>Micrococcales</taxon>
        <taxon>Cellulomonadaceae</taxon>
        <taxon>Cellulomonas</taxon>
    </lineage>
</organism>
<reference evidence="4 5" key="1">
    <citation type="submission" date="2019-07" db="EMBL/GenBank/DDBJ databases">
        <title>Whole genome shotgun sequence of Cellulomonas aerilata NBRC 106308.</title>
        <authorList>
            <person name="Hosoyama A."/>
            <person name="Uohara A."/>
            <person name="Ohji S."/>
            <person name="Ichikawa N."/>
        </authorList>
    </citation>
    <scope>NUCLEOTIDE SEQUENCE [LARGE SCALE GENOMIC DNA]</scope>
    <source>
        <strain evidence="4 5">NBRC 106308</strain>
    </source>
</reference>
<dbReference type="PANTHER" id="PTHR13789">
    <property type="entry name" value="MONOOXYGENASE"/>
    <property type="match status" value="1"/>
</dbReference>
<evidence type="ECO:0000256" key="2">
    <source>
        <dbReference type="ARBA" id="ARBA00023033"/>
    </source>
</evidence>
<keyword evidence="2 4" id="KW-0503">Monooxygenase</keyword>
<dbReference type="Proteomes" id="UP000321181">
    <property type="component" value="Unassembled WGS sequence"/>
</dbReference>
<dbReference type="PRINTS" id="PR00420">
    <property type="entry name" value="RNGMNOXGNASE"/>
</dbReference>
<sequence length="398" mass="41968">MEDGEAAGGRTAVIIGAGVGGLTAAVALHQRGWRVQVLERAADLSPVGAGLVLFPNAMSALDVIGVGPELRSRALTGPGGYRTPDGRWLLRRDLGSTARERGQVAVVLLRSELIDALARQLPESALRTGVTVSVAEPGSPRRRAAVRTTGSDRLEADLVVAADGAASSTRAALFPKHRELRYAGYATWRLLPRPAVGATLRYQFETWGPGRRFSALPLAGGRVYCWATASSPARGASPTADERATLLAHFGTWHEPIPTLIRSTTAAEALRHDSVHLARPLPAMHAGRTALVGDAAHAMTPDLGQGGCTAIEDAVVLAREVSLPGRPLGTALERYTAARLSRTTRIARQSTLMGRVGQAHRPPALAARTAALRVADHLPTTVLLAAMHPVVGWRAPSD</sequence>
<dbReference type="InterPro" id="IPR002938">
    <property type="entry name" value="FAD-bd"/>
</dbReference>
<evidence type="ECO:0000259" key="3">
    <source>
        <dbReference type="Pfam" id="PF01494"/>
    </source>
</evidence>
<dbReference type="GO" id="GO:0004497">
    <property type="term" value="F:monooxygenase activity"/>
    <property type="evidence" value="ECO:0007669"/>
    <property type="project" value="UniProtKB-KW"/>
</dbReference>
<proteinExistence type="predicted"/>
<evidence type="ECO:0000313" key="5">
    <source>
        <dbReference type="Proteomes" id="UP000321181"/>
    </source>
</evidence>
<accession>A0A512DCF6</accession>
<name>A0A512DCF6_9CELL</name>
<dbReference type="InterPro" id="IPR036188">
    <property type="entry name" value="FAD/NAD-bd_sf"/>
</dbReference>
<keyword evidence="1" id="KW-0560">Oxidoreductase</keyword>
<gene>
    <name evidence="4" type="ORF">CAE01nite_18580</name>
</gene>
<protein>
    <submittedName>
        <fullName evidence="4">Monooxygenase</fullName>
    </submittedName>
</protein>
<dbReference type="SUPFAM" id="SSF51905">
    <property type="entry name" value="FAD/NAD(P)-binding domain"/>
    <property type="match status" value="1"/>
</dbReference>
<evidence type="ECO:0000313" key="4">
    <source>
        <dbReference type="EMBL" id="GEO34133.1"/>
    </source>
</evidence>
<evidence type="ECO:0000256" key="1">
    <source>
        <dbReference type="ARBA" id="ARBA00023002"/>
    </source>
</evidence>
<dbReference type="OrthoDB" id="9782160at2"/>
<dbReference type="PANTHER" id="PTHR13789:SF309">
    <property type="entry name" value="PUTATIVE (AFU_ORTHOLOGUE AFUA_6G14510)-RELATED"/>
    <property type="match status" value="1"/>
</dbReference>
<dbReference type="Gene3D" id="3.50.50.60">
    <property type="entry name" value="FAD/NAD(P)-binding domain"/>
    <property type="match status" value="1"/>
</dbReference>
<dbReference type="GO" id="GO:0071949">
    <property type="term" value="F:FAD binding"/>
    <property type="evidence" value="ECO:0007669"/>
    <property type="project" value="InterPro"/>
</dbReference>
<feature type="domain" description="FAD-binding" evidence="3">
    <location>
        <begin position="12"/>
        <end position="349"/>
    </location>
</feature>
<dbReference type="AlphaFoldDB" id="A0A512DCF6"/>
<dbReference type="RefSeq" id="WP_146903183.1">
    <property type="nucleotide sequence ID" value="NZ_BAAARM010000003.1"/>
</dbReference>
<comment type="caution">
    <text evidence="4">The sequence shown here is derived from an EMBL/GenBank/DDBJ whole genome shotgun (WGS) entry which is preliminary data.</text>
</comment>
<keyword evidence="5" id="KW-1185">Reference proteome</keyword>
<dbReference type="EMBL" id="BJYY01000013">
    <property type="protein sequence ID" value="GEO34133.1"/>
    <property type="molecule type" value="Genomic_DNA"/>
</dbReference>
<dbReference type="InterPro" id="IPR050493">
    <property type="entry name" value="FAD-dep_Monooxygenase_BioMet"/>
</dbReference>